<keyword evidence="6 13" id="KW-0963">Cytoplasm</keyword>
<keyword evidence="7 13" id="KW-0808">Transferase</keyword>
<evidence type="ECO:0000256" key="6">
    <source>
        <dbReference type="ARBA" id="ARBA00022490"/>
    </source>
</evidence>
<sequence length="191" mass="22112">MDNTKLIIFSAPSGAGKTTIVRHLLANNPELAFSVSATTRERRSYEVDGKDYYFLSKEEFEEKIKNNEFAEYEQVYQGTYYGTLKSEIERLRKEGKNLIFDVDVEGGLKIKKLYQQDALAIFVKVSSVEVLKERLNNRNTETEAKRAERIAKAVKELMYEKLFDVVIENDNLEEALTKAQKLYNDFKNNTL</sequence>
<dbReference type="SUPFAM" id="SSF52540">
    <property type="entry name" value="P-loop containing nucleoside triphosphate hydrolases"/>
    <property type="match status" value="1"/>
</dbReference>
<feature type="domain" description="Guanylate kinase-like" evidence="15">
    <location>
        <begin position="4"/>
        <end position="184"/>
    </location>
</feature>
<dbReference type="InterPro" id="IPR017665">
    <property type="entry name" value="Guanylate_kinase"/>
</dbReference>
<evidence type="ECO:0000256" key="4">
    <source>
        <dbReference type="ARBA" id="ARBA00012961"/>
    </source>
</evidence>
<evidence type="ECO:0000313" key="17">
    <source>
        <dbReference type="Proteomes" id="UP000199513"/>
    </source>
</evidence>
<keyword evidence="9 13" id="KW-0418">Kinase</keyword>
<dbReference type="STRING" id="1003.SAMN04488541_102727"/>
<dbReference type="GO" id="GO:0005524">
    <property type="term" value="F:ATP binding"/>
    <property type="evidence" value="ECO:0007669"/>
    <property type="project" value="UniProtKB-UniRule"/>
</dbReference>
<dbReference type="CDD" id="cd00071">
    <property type="entry name" value="GMPK"/>
    <property type="match status" value="1"/>
</dbReference>
<evidence type="ECO:0000256" key="8">
    <source>
        <dbReference type="ARBA" id="ARBA00022741"/>
    </source>
</evidence>
<reference evidence="17" key="1">
    <citation type="submission" date="2016-10" db="EMBL/GenBank/DDBJ databases">
        <authorList>
            <person name="Varghese N."/>
            <person name="Submissions S."/>
        </authorList>
    </citation>
    <scope>NUCLEOTIDE SEQUENCE [LARGE SCALE GENOMIC DNA]</scope>
    <source>
        <strain>GEY</strain>
        <strain evidence="17">DSM 9560</strain>
    </source>
</reference>
<dbReference type="InterPro" id="IPR020590">
    <property type="entry name" value="Guanylate_kinase_CS"/>
</dbReference>
<evidence type="ECO:0000256" key="5">
    <source>
        <dbReference type="ARBA" id="ARBA00016296"/>
    </source>
</evidence>
<feature type="binding site" evidence="13">
    <location>
        <begin position="11"/>
        <end position="18"/>
    </location>
    <ligand>
        <name>ATP</name>
        <dbReference type="ChEBI" id="CHEBI:30616"/>
    </ligand>
</feature>
<comment type="function">
    <text evidence="1 13">Essential for recycling GMP and indirectly, cGMP.</text>
</comment>
<keyword evidence="8 13" id="KW-0547">Nucleotide-binding</keyword>
<comment type="similarity">
    <text evidence="3 13">Belongs to the guanylate kinase family.</text>
</comment>
<keyword evidence="14" id="KW-0175">Coiled coil</keyword>
<organism evidence="16 17">
    <name type="scientific">Thermoflexibacter ruber</name>
    <dbReference type="NCBI Taxonomy" id="1003"/>
    <lineage>
        <taxon>Bacteria</taxon>
        <taxon>Pseudomonadati</taxon>
        <taxon>Bacteroidota</taxon>
        <taxon>Cytophagia</taxon>
        <taxon>Cytophagales</taxon>
        <taxon>Thermoflexibacteraceae</taxon>
        <taxon>Thermoflexibacter</taxon>
    </lineage>
</organism>
<protein>
    <recommendedName>
        <fullName evidence="5 13">Guanylate kinase</fullName>
        <ecNumber evidence="4 13">2.7.4.8</ecNumber>
    </recommendedName>
    <alternativeName>
        <fullName evidence="11 13">GMP kinase</fullName>
    </alternativeName>
</protein>
<dbReference type="FunFam" id="3.30.63.10:FF:000005">
    <property type="entry name" value="Guanylate kinase"/>
    <property type="match status" value="1"/>
</dbReference>
<evidence type="ECO:0000256" key="9">
    <source>
        <dbReference type="ARBA" id="ARBA00022777"/>
    </source>
</evidence>
<proteinExistence type="inferred from homology"/>
<dbReference type="Gene3D" id="3.30.63.10">
    <property type="entry name" value="Guanylate Kinase phosphate binding domain"/>
    <property type="match status" value="1"/>
</dbReference>
<dbReference type="Pfam" id="PF00625">
    <property type="entry name" value="Guanylate_kin"/>
    <property type="match status" value="1"/>
</dbReference>
<dbReference type="EMBL" id="FONY01000027">
    <property type="protein sequence ID" value="SFF34415.1"/>
    <property type="molecule type" value="Genomic_DNA"/>
</dbReference>
<dbReference type="Proteomes" id="UP000199513">
    <property type="component" value="Unassembled WGS sequence"/>
</dbReference>
<evidence type="ECO:0000259" key="15">
    <source>
        <dbReference type="PROSITE" id="PS50052"/>
    </source>
</evidence>
<gene>
    <name evidence="13" type="primary">gmk</name>
    <name evidence="16" type="ORF">SAMN04488541_102727</name>
</gene>
<dbReference type="HAMAP" id="MF_00328">
    <property type="entry name" value="Guanylate_kinase"/>
    <property type="match status" value="1"/>
</dbReference>
<feature type="coiled-coil region" evidence="14">
    <location>
        <begin position="125"/>
        <end position="189"/>
    </location>
</feature>
<dbReference type="InterPro" id="IPR008144">
    <property type="entry name" value="Guanylate_kin-like_dom"/>
</dbReference>
<comment type="subcellular location">
    <subcellularLocation>
        <location evidence="2 13">Cytoplasm</location>
    </subcellularLocation>
</comment>
<dbReference type="SMART" id="SM00072">
    <property type="entry name" value="GuKc"/>
    <property type="match status" value="1"/>
</dbReference>
<name>A0A1I2HW80_9BACT</name>
<evidence type="ECO:0000256" key="14">
    <source>
        <dbReference type="SAM" id="Coils"/>
    </source>
</evidence>
<evidence type="ECO:0000256" key="10">
    <source>
        <dbReference type="ARBA" id="ARBA00022840"/>
    </source>
</evidence>
<keyword evidence="17" id="KW-1185">Reference proteome</keyword>
<evidence type="ECO:0000256" key="2">
    <source>
        <dbReference type="ARBA" id="ARBA00004496"/>
    </source>
</evidence>
<evidence type="ECO:0000313" key="16">
    <source>
        <dbReference type="EMBL" id="SFF34415.1"/>
    </source>
</evidence>
<evidence type="ECO:0000256" key="13">
    <source>
        <dbReference type="HAMAP-Rule" id="MF_00328"/>
    </source>
</evidence>
<evidence type="ECO:0000256" key="11">
    <source>
        <dbReference type="ARBA" id="ARBA00030128"/>
    </source>
</evidence>
<evidence type="ECO:0000256" key="7">
    <source>
        <dbReference type="ARBA" id="ARBA00022679"/>
    </source>
</evidence>
<dbReference type="PANTHER" id="PTHR23117">
    <property type="entry name" value="GUANYLATE KINASE-RELATED"/>
    <property type="match status" value="1"/>
</dbReference>
<evidence type="ECO:0000256" key="3">
    <source>
        <dbReference type="ARBA" id="ARBA00005790"/>
    </source>
</evidence>
<evidence type="ECO:0000256" key="1">
    <source>
        <dbReference type="ARBA" id="ARBA00003531"/>
    </source>
</evidence>
<dbReference type="RefSeq" id="WP_091547988.1">
    <property type="nucleotide sequence ID" value="NZ_FONY01000027.1"/>
</dbReference>
<dbReference type="PROSITE" id="PS50052">
    <property type="entry name" value="GUANYLATE_KINASE_2"/>
    <property type="match status" value="1"/>
</dbReference>
<dbReference type="GO" id="GO:0005829">
    <property type="term" value="C:cytosol"/>
    <property type="evidence" value="ECO:0007669"/>
    <property type="project" value="TreeGrafter"/>
</dbReference>
<dbReference type="EC" id="2.7.4.8" evidence="4 13"/>
<dbReference type="GO" id="GO:0004385">
    <property type="term" value="F:GMP kinase activity"/>
    <property type="evidence" value="ECO:0007669"/>
    <property type="project" value="UniProtKB-UniRule"/>
</dbReference>
<dbReference type="InterPro" id="IPR008145">
    <property type="entry name" value="GK/Ca_channel_bsu"/>
</dbReference>
<accession>A0A1I2HW80</accession>
<dbReference type="OrthoDB" id="9808150at2"/>
<evidence type="ECO:0000256" key="12">
    <source>
        <dbReference type="ARBA" id="ARBA00048594"/>
    </source>
</evidence>
<dbReference type="InterPro" id="IPR027417">
    <property type="entry name" value="P-loop_NTPase"/>
</dbReference>
<comment type="catalytic activity">
    <reaction evidence="12 13">
        <text>GMP + ATP = GDP + ADP</text>
        <dbReference type="Rhea" id="RHEA:20780"/>
        <dbReference type="ChEBI" id="CHEBI:30616"/>
        <dbReference type="ChEBI" id="CHEBI:58115"/>
        <dbReference type="ChEBI" id="CHEBI:58189"/>
        <dbReference type="ChEBI" id="CHEBI:456216"/>
        <dbReference type="EC" id="2.7.4.8"/>
    </reaction>
</comment>
<keyword evidence="10 13" id="KW-0067">ATP-binding</keyword>
<dbReference type="PANTHER" id="PTHR23117:SF13">
    <property type="entry name" value="GUANYLATE KINASE"/>
    <property type="match status" value="1"/>
</dbReference>
<dbReference type="NCBIfam" id="TIGR03263">
    <property type="entry name" value="guanyl_kin"/>
    <property type="match status" value="1"/>
</dbReference>
<dbReference type="PROSITE" id="PS00856">
    <property type="entry name" value="GUANYLATE_KINASE_1"/>
    <property type="match status" value="1"/>
</dbReference>
<dbReference type="Gene3D" id="3.40.50.300">
    <property type="entry name" value="P-loop containing nucleotide triphosphate hydrolases"/>
    <property type="match status" value="1"/>
</dbReference>
<dbReference type="AlphaFoldDB" id="A0A1I2HW80"/>